<feature type="compositionally biased region" description="Basic and acidic residues" evidence="5">
    <location>
        <begin position="260"/>
        <end position="282"/>
    </location>
</feature>
<dbReference type="GO" id="GO:0006887">
    <property type="term" value="P:exocytosis"/>
    <property type="evidence" value="ECO:0007669"/>
    <property type="project" value="UniProtKB-KW"/>
</dbReference>
<dbReference type="SMART" id="SM01313">
    <property type="entry name" value="Sec3-PIP2_bind"/>
    <property type="match status" value="1"/>
</dbReference>
<protein>
    <recommendedName>
        <fullName evidence="6">Exocyst complex component Sec3 PIP2-binding N-terminal domain-containing protein</fullName>
    </recommendedName>
</protein>
<dbReference type="Pfam" id="PF09763">
    <property type="entry name" value="Sec3_CC"/>
    <property type="match status" value="1"/>
</dbReference>
<dbReference type="GO" id="GO:0005546">
    <property type="term" value="F:phosphatidylinositol-4,5-bisphosphate binding"/>
    <property type="evidence" value="ECO:0007669"/>
    <property type="project" value="TreeGrafter"/>
</dbReference>
<feature type="compositionally biased region" description="Pro residues" evidence="5">
    <location>
        <begin position="244"/>
        <end position="256"/>
    </location>
</feature>
<dbReference type="GO" id="GO:0005886">
    <property type="term" value="C:plasma membrane"/>
    <property type="evidence" value="ECO:0007669"/>
    <property type="project" value="TreeGrafter"/>
</dbReference>
<evidence type="ECO:0000256" key="3">
    <source>
        <dbReference type="ARBA" id="ARBA00022483"/>
    </source>
</evidence>
<dbReference type="EMBL" id="JABXXO010000001">
    <property type="protein sequence ID" value="KAF7783999.1"/>
    <property type="molecule type" value="Genomic_DNA"/>
</dbReference>
<comment type="similarity">
    <text evidence="1">Belongs to the SEC3 family.</text>
</comment>
<reference evidence="7 8" key="1">
    <citation type="journal article" name="Sci. Rep.">
        <title>Telomere-to-telomere assembled and centromere annotated genomes of the two main subspecies of the button mushroom Agaricus bisporus reveal especially polymorphic chromosome ends.</title>
        <authorList>
            <person name="Sonnenberg A.S.M."/>
            <person name="Sedaghat-Telgerd N."/>
            <person name="Lavrijssen B."/>
            <person name="Ohm R.A."/>
            <person name="Hendrickx P.M."/>
            <person name="Scholtmeijer K."/>
            <person name="Baars J.J.P."/>
            <person name="van Peer A."/>
        </authorList>
    </citation>
    <scope>NUCLEOTIDE SEQUENCE [LARGE SCALE GENOMIC DNA]</scope>
    <source>
        <strain evidence="7 8">H119_p4</strain>
    </source>
</reference>
<dbReference type="CDD" id="cd13315">
    <property type="entry name" value="PH_Sec3"/>
    <property type="match status" value="1"/>
</dbReference>
<feature type="compositionally biased region" description="Polar residues" evidence="5">
    <location>
        <begin position="145"/>
        <end position="157"/>
    </location>
</feature>
<dbReference type="PANTHER" id="PTHR16092:SF14">
    <property type="entry name" value="EXOCYST COMPLEX COMPONENT 1 ISOFORM X1"/>
    <property type="match status" value="1"/>
</dbReference>
<dbReference type="Pfam" id="PF15277">
    <property type="entry name" value="Sec3-PIP2_bind"/>
    <property type="match status" value="1"/>
</dbReference>
<evidence type="ECO:0000313" key="8">
    <source>
        <dbReference type="Proteomes" id="UP000629468"/>
    </source>
</evidence>
<dbReference type="GO" id="GO:0006893">
    <property type="term" value="P:Golgi to plasma membrane transport"/>
    <property type="evidence" value="ECO:0007669"/>
    <property type="project" value="TreeGrafter"/>
</dbReference>
<feature type="compositionally biased region" description="Basic and acidic residues" evidence="5">
    <location>
        <begin position="700"/>
        <end position="710"/>
    </location>
</feature>
<evidence type="ECO:0000259" key="6">
    <source>
        <dbReference type="SMART" id="SM01313"/>
    </source>
</evidence>
<proteinExistence type="inferred from homology"/>
<feature type="compositionally biased region" description="Polar residues" evidence="5">
    <location>
        <begin position="675"/>
        <end position="685"/>
    </location>
</feature>
<dbReference type="GO" id="GO:0000145">
    <property type="term" value="C:exocyst"/>
    <property type="evidence" value="ECO:0007669"/>
    <property type="project" value="InterPro"/>
</dbReference>
<comment type="caution">
    <text evidence="7">The sequence shown here is derived from an EMBL/GenBank/DDBJ whole genome shotgun (WGS) entry which is preliminary data.</text>
</comment>
<feature type="compositionally biased region" description="Polar residues" evidence="5">
    <location>
        <begin position="191"/>
        <end position="202"/>
    </location>
</feature>
<dbReference type="AlphaFoldDB" id="A0A8H7KKW3"/>
<evidence type="ECO:0000256" key="4">
    <source>
        <dbReference type="ARBA" id="ARBA00023054"/>
    </source>
</evidence>
<dbReference type="Pfam" id="PF20654">
    <property type="entry name" value="Sec3_C-term"/>
    <property type="match status" value="1"/>
</dbReference>
<organism evidence="7 8">
    <name type="scientific">Agaricus bisporus var. burnettii</name>
    <dbReference type="NCBI Taxonomy" id="192524"/>
    <lineage>
        <taxon>Eukaryota</taxon>
        <taxon>Fungi</taxon>
        <taxon>Dikarya</taxon>
        <taxon>Basidiomycota</taxon>
        <taxon>Agaricomycotina</taxon>
        <taxon>Agaricomycetes</taxon>
        <taxon>Agaricomycetidae</taxon>
        <taxon>Agaricales</taxon>
        <taxon>Agaricineae</taxon>
        <taxon>Agaricaceae</taxon>
        <taxon>Agaricus</taxon>
    </lineage>
</organism>
<feature type="region of interest" description="Disordered" evidence="5">
    <location>
        <begin position="135"/>
        <end position="342"/>
    </location>
</feature>
<dbReference type="InterPro" id="IPR028258">
    <property type="entry name" value="Sec3-PIP2_bind"/>
</dbReference>
<keyword evidence="2" id="KW-0813">Transport</keyword>
<evidence type="ECO:0000256" key="2">
    <source>
        <dbReference type="ARBA" id="ARBA00022448"/>
    </source>
</evidence>
<dbReference type="Gene3D" id="2.30.29.90">
    <property type="match status" value="1"/>
</dbReference>
<feature type="region of interest" description="Disordered" evidence="5">
    <location>
        <begin position="673"/>
        <end position="718"/>
    </location>
</feature>
<keyword evidence="4" id="KW-0175">Coiled coil</keyword>
<accession>A0A8H7KKW3</accession>
<dbReference type="PANTHER" id="PTHR16092">
    <property type="entry name" value="SEC3/SYNTAXIN-RELATED"/>
    <property type="match status" value="1"/>
</dbReference>
<evidence type="ECO:0000256" key="5">
    <source>
        <dbReference type="SAM" id="MobiDB-lite"/>
    </source>
</evidence>
<sequence length="1135" mass="126171">MADIKQSIIASVFSRRNATGNFEETYVSHIKIWEDAGPEGRKARYILLSQASNGNGFLHKSKHNNNGSFSVGKTWRLAELRGLQALGPLAFNITLSRTYKWQTESAIDQNNFLSALIRLFRQFSGTSASLRLEGIADPDAETPSRIPTVTIDSNRPQRNLRPATPQNHEQAPRVPSPLSNRIGVSIPRVASPSNSRETTPSTRPKDLPLNSVPGGQRQSRSSDVAAFPPPLALRPGQRPSGARPFPPQQAPPPNIPPSNRDLRSSDADRVDDSDRSRKDSNRSTKSSKSHPSVVDGPTSGVRVPAVNSHDDLLEVRAPRSRKISTAGKENGSSGRRDPNARLSYFDPANQQALDRLIAGGSDVVNVNGHLDGETGDEVESAQDTLASVEEMIEGYEWASDDVIGRKIARGAADLIEARLLDELMALEKANIHSFLESDDRVGLVMKFMDDALAELDNLDGLISSYKIHLNAVNDDISHIQSQNRGLQVQTQNQRALMNEIRNLLQTVQVDSDALVTLAQESLEQSQSISKLELAASELYKALQAGRDTDIAATMERLQEYRTHNAQFCRRIHDFLTIMFTAQAKLLLGETNGLTKQKRGSRQTIIQHQDIEEYLGRYCGLMLYVKEMDEAIYGRLCAAYFSASSELHGTQIKALLGAYLGLVKKASEEDGEYMFTPSSTGSSGKAQSGMRRAGTLIRSPMESRNKDKDKSSSSTRMTSDGDLRVSEVFLLVLEQINPLSHQENAFMGDFLQINSLNHDTALTFADYMALDHYFRRQAARSNSLSSATVKLVRGAMDLIFGFLPLEIKGWLEKALEKDPIEIVGVLAILEKFIADADEKGNLFLFNFLGKQYTRLKGVFDRHINDQVKSIEQTKLTFKKRKGVAPFIKQFPNYIQRVESQLIATGADESGLGVRENVDAAYNKIANKIFETLKVIANMGGDEEDKGQLTYHVVIIENMHYFISDTAKMNIGSVGSFANKAKSLYDENLEAYIKILFRRSFGKIIDYFEGMERLLRTLASPSDITTNSTYNKHAFRKIVKEYTIKDLRKHVDAMNKLVQKHFIDASVVNQGNASQDVADEGVGRTVLLGVWRTCEEELVKLTEGWTEKVSQCYGEGVGLEFNAADVEQAFKRYKTEP</sequence>
<evidence type="ECO:0000313" key="7">
    <source>
        <dbReference type="EMBL" id="KAF7783999.1"/>
    </source>
</evidence>
<gene>
    <name evidence="7" type="ORF">Agabi119p4_164</name>
</gene>
<feature type="domain" description="Exocyst complex component Sec3 PIP2-binding N-terminal" evidence="6">
    <location>
        <begin position="39"/>
        <end position="123"/>
    </location>
</feature>
<name>A0A8H7KKW3_AGABI</name>
<dbReference type="InterPro" id="IPR048628">
    <property type="entry name" value="Sec3_C"/>
</dbReference>
<keyword evidence="3" id="KW-0268">Exocytosis</keyword>
<feature type="compositionally biased region" description="Basic and acidic residues" evidence="5">
    <location>
        <begin position="308"/>
        <end position="317"/>
    </location>
</feature>
<evidence type="ECO:0000256" key="1">
    <source>
        <dbReference type="ARBA" id="ARBA00006518"/>
    </source>
</evidence>
<dbReference type="InterPro" id="IPR019160">
    <property type="entry name" value="Sec3_CC"/>
</dbReference>
<dbReference type="Proteomes" id="UP000629468">
    <property type="component" value="Unassembled WGS sequence"/>
</dbReference>